<gene>
    <name evidence="3" type="ORF">PL14_02170</name>
</gene>
<feature type="compositionally biased region" description="Low complexity" evidence="1">
    <location>
        <begin position="628"/>
        <end position="637"/>
    </location>
</feature>
<dbReference type="EMBL" id="JAHGUI010000010">
    <property type="protein sequence ID" value="MBT2917486.1"/>
    <property type="molecule type" value="Genomic_DNA"/>
</dbReference>
<dbReference type="Proteomes" id="UP000078309">
    <property type="component" value="Unassembled WGS sequence"/>
</dbReference>
<dbReference type="CDD" id="cd17470">
    <property type="entry name" value="T3SS_Flik_C"/>
    <property type="match status" value="1"/>
</dbReference>
<feature type="region of interest" description="Disordered" evidence="1">
    <location>
        <begin position="346"/>
        <end position="369"/>
    </location>
</feature>
<dbReference type="Gene3D" id="3.30.750.140">
    <property type="match status" value="1"/>
</dbReference>
<accession>A0ABD4QRI1</accession>
<name>A0ABD4QRI1_VIBAN</name>
<dbReference type="InterPro" id="IPR038610">
    <property type="entry name" value="FliK-like_C_sf"/>
</dbReference>
<feature type="region of interest" description="Disordered" evidence="1">
    <location>
        <begin position="626"/>
        <end position="649"/>
    </location>
</feature>
<dbReference type="RefSeq" id="WP_064625768.1">
    <property type="nucleotide sequence ID" value="NZ_CP022101.1"/>
</dbReference>
<keyword evidence="3" id="KW-0969">Cilium</keyword>
<feature type="region of interest" description="Disordered" evidence="1">
    <location>
        <begin position="202"/>
        <end position="232"/>
    </location>
</feature>
<proteinExistence type="predicted"/>
<protein>
    <submittedName>
        <fullName evidence="3">Flagellar hook-length control protein FliK</fullName>
    </submittedName>
</protein>
<organism evidence="3 4">
    <name type="scientific">Vibrio anguillarum</name>
    <name type="common">Listonella anguillarum</name>
    <dbReference type="NCBI Taxonomy" id="55601"/>
    <lineage>
        <taxon>Bacteria</taxon>
        <taxon>Pseudomonadati</taxon>
        <taxon>Pseudomonadota</taxon>
        <taxon>Gammaproteobacteria</taxon>
        <taxon>Vibrionales</taxon>
        <taxon>Vibrionaceae</taxon>
        <taxon>Vibrio</taxon>
    </lineage>
</organism>
<dbReference type="InterPro" id="IPR052563">
    <property type="entry name" value="FliK"/>
</dbReference>
<dbReference type="PANTHER" id="PTHR37533:SF2">
    <property type="entry name" value="FLAGELLAR HOOK-LENGTH CONTROL PROTEIN"/>
    <property type="match status" value="1"/>
</dbReference>
<keyword evidence="3" id="KW-0966">Cell projection</keyword>
<evidence type="ECO:0000256" key="1">
    <source>
        <dbReference type="SAM" id="MobiDB-lite"/>
    </source>
</evidence>
<comment type="caution">
    <text evidence="3">The sequence shown here is derived from an EMBL/GenBank/DDBJ whole genome shotgun (WGS) entry which is preliminary data.</text>
</comment>
<evidence type="ECO:0000259" key="2">
    <source>
        <dbReference type="Pfam" id="PF02120"/>
    </source>
</evidence>
<keyword evidence="3" id="KW-0282">Flagellum</keyword>
<sequence>MMKHGLLANNESASSSVFSASIMDMNVNITTPSDTSKMASVSKAGSDAVSEGSESQGFFEKLTALIMGRSTESSAETDFKALDEGAVLTDDVAAQSSDALLDKELGEALSEEADLTTVQTKSPPSAEVDDSALQQKTAQVMSDGDEILGRLNSANQALADQNGKTLPQNTHPVDVQIDDNAGDSSDQVEKKAPAAAQISAQDAFAKPTTEPVAPTSVNEQAPLSDQHITEQDAERVLPIQQGKERLMAAEGSPTASSLNAETEENGELILPESVRKFIQPPQDTKSVQVSAFSQAIEDEATLLATTEVGDATVNAVAKSDNAMPIESSPLVEAQALDSQLTTNLAEGKLPLSPSPSANTPQTDSENDQQGLPTEELLTAAAIPWANTVVAEGQALPLDVAQSETVLKGKNTPVSLAHSVQQALAQQQSQTMQTAVAADKAALASSPLVTASNELSNVQIQQLANAAAIPAATHAELPLNPALFKAGLGAKALSGVNDAGSAQEQKEGTLAQQLSSALGQHGLNATQSRADNLQAAQQPPLLLNREMASEQMAERLQMMMSKNLKHVDIRLDPPELGRLQIRMNMNGDHTTVHFTVANHQARDVIEQSMPRLREMLAQQGVQLGETSVQQQSAGQQQARYTADGDAQSGQLARNGSYLDEENLDTDVKLDLNVASKRDGISYYA</sequence>
<reference evidence="3 4" key="1">
    <citation type="journal article" date="2017" name="J. Fish Dis.">
        <title>Comparative assessment of Vibrio virulence in marine fish larvae.</title>
        <authorList>
            <person name="Ronneseth A."/>
            <person name="Castillo D."/>
            <person name="D'Alvise P."/>
            <person name="Tonnesen O."/>
            <person name="Haugland G."/>
            <person name="Grotkjaer T."/>
            <person name="Engell-Sorensen K."/>
            <person name="Norremark L."/>
            <person name="Bergh O."/>
            <person name="Wergeland H.I."/>
            <person name="Gram L."/>
        </authorList>
    </citation>
    <scope>NUCLEOTIDE SEQUENCE [LARGE SCALE GENOMIC DNA]</scope>
    <source>
        <strain evidence="3 4">90-11-286</strain>
    </source>
</reference>
<feature type="domain" description="Flagellar hook-length control protein-like C-terminal" evidence="2">
    <location>
        <begin position="553"/>
        <end position="636"/>
    </location>
</feature>
<feature type="compositionally biased region" description="Polar residues" evidence="1">
    <location>
        <begin position="354"/>
        <end position="369"/>
    </location>
</feature>
<evidence type="ECO:0000313" key="3">
    <source>
        <dbReference type="EMBL" id="MBT2917486.1"/>
    </source>
</evidence>
<dbReference type="Pfam" id="PF02120">
    <property type="entry name" value="Flg_hook"/>
    <property type="match status" value="1"/>
</dbReference>
<dbReference type="InterPro" id="IPR021136">
    <property type="entry name" value="Flagellar_hook_control-like_C"/>
</dbReference>
<dbReference type="AlphaFoldDB" id="A0ABD4QRI1"/>
<dbReference type="PANTHER" id="PTHR37533">
    <property type="entry name" value="FLAGELLAR HOOK-LENGTH CONTROL PROTEIN"/>
    <property type="match status" value="1"/>
</dbReference>
<evidence type="ECO:0000313" key="4">
    <source>
        <dbReference type="Proteomes" id="UP000078309"/>
    </source>
</evidence>